<dbReference type="InterPro" id="IPR036188">
    <property type="entry name" value="FAD/NAD-bd_sf"/>
</dbReference>
<dbReference type="Proteomes" id="UP000006671">
    <property type="component" value="Unassembled WGS sequence"/>
</dbReference>
<dbReference type="PANTHER" id="PTHR13789:SF309">
    <property type="entry name" value="PUTATIVE (AFU_ORTHOLOGUE AFUA_6G14510)-RELATED"/>
    <property type="match status" value="1"/>
</dbReference>
<evidence type="ECO:0000256" key="2">
    <source>
        <dbReference type="ARBA" id="ARBA00023033"/>
    </source>
</evidence>
<protein>
    <submittedName>
        <fullName evidence="3">Predicted protein</fullName>
    </submittedName>
</protein>
<dbReference type="EMBL" id="GG738849">
    <property type="protein sequence ID" value="EFC49092.1"/>
    <property type="molecule type" value="Genomic_DNA"/>
</dbReference>
<dbReference type="STRING" id="5762.D2V2N4"/>
<evidence type="ECO:0000313" key="4">
    <source>
        <dbReference type="Proteomes" id="UP000006671"/>
    </source>
</evidence>
<evidence type="ECO:0000313" key="3">
    <source>
        <dbReference type="EMBL" id="EFC49092.1"/>
    </source>
</evidence>
<dbReference type="RefSeq" id="XP_002681836.1">
    <property type="nucleotide sequence ID" value="XM_002681790.1"/>
</dbReference>
<accession>D2V2N4</accession>
<dbReference type="InterPro" id="IPR050493">
    <property type="entry name" value="FAD-dep_Monooxygenase_BioMet"/>
</dbReference>
<gene>
    <name evidence="3" type="ORF">NAEGRDRAFT_46205</name>
</gene>
<dbReference type="InParanoid" id="D2V2N4"/>
<dbReference type="OMA" id="PARWFML"/>
<name>D2V2N4_NAEGR</name>
<dbReference type="SUPFAM" id="SSF51905">
    <property type="entry name" value="FAD/NAD(P)-binding domain"/>
    <property type="match status" value="1"/>
</dbReference>
<dbReference type="PANTHER" id="PTHR13789">
    <property type="entry name" value="MONOOXYGENASE"/>
    <property type="match status" value="1"/>
</dbReference>
<proteinExistence type="predicted"/>
<dbReference type="AlphaFoldDB" id="D2V2N4"/>
<keyword evidence="4" id="KW-1185">Reference proteome</keyword>
<sequence length="402" mass="46229">MAKPIGSGILLQPTGMRVMKELGLLESALEYGQRIDRLYGHTDRHFGKPWKFSQQVHKCVLDLQYKYLGEGYYGLGIHRGTLFELLFNQVSNIPNINVKCGMEVCKIEENQDSARLYFKTPEGKHELLDQYYDMVIISTGTHSKLGNFENRLAKPYEFGSLWGNAIDNTGYSNDRTLYQKYRNANKMSGLLPIGKCISSPKDNLVSIFWSLTQKDYMEFQKLSRDGIDFMEWKQSLVDFWPSLEPFISQITSKDQLTYATYNDVQMSPDNWVTDRVVTIGDYCHGTSPQLGQGCSLAFVDAHVLNQCLEKTPLYSKQAQSNYSLKQALAEYRDKRMSHVIGYRLASRILTPFFQSNFHSVSYMRDIVMGPLCNIQPARWFMLRTLAGIQSGWFDTFDGKFFD</sequence>
<dbReference type="KEGG" id="ngr:NAEGRDRAFT_46205"/>
<keyword evidence="1" id="KW-0560">Oxidoreductase</keyword>
<keyword evidence="2" id="KW-0503">Monooxygenase</keyword>
<organism evidence="4">
    <name type="scientific">Naegleria gruberi</name>
    <name type="common">Amoeba</name>
    <dbReference type="NCBI Taxonomy" id="5762"/>
    <lineage>
        <taxon>Eukaryota</taxon>
        <taxon>Discoba</taxon>
        <taxon>Heterolobosea</taxon>
        <taxon>Tetramitia</taxon>
        <taxon>Eutetramitia</taxon>
        <taxon>Vahlkampfiidae</taxon>
        <taxon>Naegleria</taxon>
    </lineage>
</organism>
<dbReference type="OrthoDB" id="10029326at2759"/>
<dbReference type="VEuPathDB" id="AmoebaDB:NAEGRDRAFT_46205"/>
<dbReference type="GeneID" id="8849948"/>
<reference evidence="3 4" key="1">
    <citation type="journal article" date="2010" name="Cell">
        <title>The genome of Naegleria gruberi illuminates early eukaryotic versatility.</title>
        <authorList>
            <person name="Fritz-Laylin L.K."/>
            <person name="Prochnik S.E."/>
            <person name="Ginger M.L."/>
            <person name="Dacks J.B."/>
            <person name="Carpenter M.L."/>
            <person name="Field M.C."/>
            <person name="Kuo A."/>
            <person name="Paredez A."/>
            <person name="Chapman J."/>
            <person name="Pham J."/>
            <person name="Shu S."/>
            <person name="Neupane R."/>
            <person name="Cipriano M."/>
            <person name="Mancuso J."/>
            <person name="Tu H."/>
            <person name="Salamov A."/>
            <person name="Lindquist E."/>
            <person name="Shapiro H."/>
            <person name="Lucas S."/>
            <person name="Grigoriev I.V."/>
            <person name="Cande W.Z."/>
            <person name="Fulton C."/>
            <person name="Rokhsar D.S."/>
            <person name="Dawson S.C."/>
        </authorList>
    </citation>
    <scope>NUCLEOTIDE SEQUENCE [LARGE SCALE GENOMIC DNA]</scope>
    <source>
        <strain evidence="3 4">NEG-M</strain>
    </source>
</reference>
<dbReference type="Gene3D" id="3.50.50.60">
    <property type="entry name" value="FAD/NAD(P)-binding domain"/>
    <property type="match status" value="1"/>
</dbReference>
<dbReference type="GO" id="GO:0004497">
    <property type="term" value="F:monooxygenase activity"/>
    <property type="evidence" value="ECO:0007669"/>
    <property type="project" value="UniProtKB-KW"/>
</dbReference>
<evidence type="ECO:0000256" key="1">
    <source>
        <dbReference type="ARBA" id="ARBA00023002"/>
    </source>
</evidence>